<evidence type="ECO:0000313" key="2">
    <source>
        <dbReference type="EMBL" id="EFX84874.1"/>
    </source>
</evidence>
<feature type="compositionally biased region" description="Acidic residues" evidence="1">
    <location>
        <begin position="201"/>
        <end position="227"/>
    </location>
</feature>
<protein>
    <submittedName>
        <fullName evidence="2">Uncharacterized protein</fullName>
    </submittedName>
</protein>
<feature type="compositionally biased region" description="Low complexity" evidence="1">
    <location>
        <begin position="109"/>
        <end position="131"/>
    </location>
</feature>
<dbReference type="OrthoDB" id="6375675at2759"/>
<dbReference type="EMBL" id="GL732533">
    <property type="protein sequence ID" value="EFX84874.1"/>
    <property type="molecule type" value="Genomic_DNA"/>
</dbReference>
<accession>E9G648</accession>
<keyword evidence="3" id="KW-1185">Reference proteome</keyword>
<evidence type="ECO:0000256" key="1">
    <source>
        <dbReference type="SAM" id="MobiDB-lite"/>
    </source>
</evidence>
<dbReference type="HOGENOM" id="CLU_781339_0_0_1"/>
<dbReference type="KEGG" id="dpx:DAPPUDRAFT_314427"/>
<name>E9G648_DAPPU</name>
<sequence length="355" mass="39854">MGWLMDRSTTPNLSHILMAVRAGWIGKQCASLYPRCSNPGRPQWTVAPMHDDSLNLPSIGQPPVKVRPPLDFFAFTPTPSTTLLDSTLRPPSSSVRAIPSVKPKVSHPSESSDLRTTTSSSTANKKTSSTTDWVRESVQSDTNGVWDKHSIELGEEEQTTSALLSTSLQVDRNGEAGAPVSNGPADSVKPWGKPSRFSGADDIELSDIEEEDIEEEEEDIEENEEDPNPSTKKPAAHYQEDSILHDLNRNHFVEKPVSENPAKIKDTYEEIQKKKTHRLEMVPNRSLVHPWLSEPVWVPENTWPTKTDGNRLRSDEENEDPGDRHRDRVSFGHEDAVKDVRLFDFAMQYLRDRSA</sequence>
<proteinExistence type="predicted"/>
<feature type="compositionally biased region" description="Low complexity" evidence="1">
    <location>
        <begin position="84"/>
        <end position="94"/>
    </location>
</feature>
<evidence type="ECO:0000313" key="3">
    <source>
        <dbReference type="Proteomes" id="UP000000305"/>
    </source>
</evidence>
<dbReference type="AlphaFoldDB" id="E9G648"/>
<feature type="region of interest" description="Disordered" evidence="1">
    <location>
        <begin position="298"/>
        <end position="330"/>
    </location>
</feature>
<dbReference type="InParanoid" id="E9G648"/>
<organism evidence="2 3">
    <name type="scientific">Daphnia pulex</name>
    <name type="common">Water flea</name>
    <dbReference type="NCBI Taxonomy" id="6669"/>
    <lineage>
        <taxon>Eukaryota</taxon>
        <taxon>Metazoa</taxon>
        <taxon>Ecdysozoa</taxon>
        <taxon>Arthropoda</taxon>
        <taxon>Crustacea</taxon>
        <taxon>Branchiopoda</taxon>
        <taxon>Diplostraca</taxon>
        <taxon>Cladocera</taxon>
        <taxon>Anomopoda</taxon>
        <taxon>Daphniidae</taxon>
        <taxon>Daphnia</taxon>
    </lineage>
</organism>
<feature type="compositionally biased region" description="Basic and acidic residues" evidence="1">
    <location>
        <begin position="308"/>
        <end position="330"/>
    </location>
</feature>
<reference evidence="2 3" key="1">
    <citation type="journal article" date="2011" name="Science">
        <title>The ecoresponsive genome of Daphnia pulex.</title>
        <authorList>
            <person name="Colbourne J.K."/>
            <person name="Pfrender M.E."/>
            <person name="Gilbert D."/>
            <person name="Thomas W.K."/>
            <person name="Tucker A."/>
            <person name="Oakley T.H."/>
            <person name="Tokishita S."/>
            <person name="Aerts A."/>
            <person name="Arnold G.J."/>
            <person name="Basu M.K."/>
            <person name="Bauer D.J."/>
            <person name="Caceres C.E."/>
            <person name="Carmel L."/>
            <person name="Casola C."/>
            <person name="Choi J.H."/>
            <person name="Detter J.C."/>
            <person name="Dong Q."/>
            <person name="Dusheyko S."/>
            <person name="Eads B.D."/>
            <person name="Frohlich T."/>
            <person name="Geiler-Samerotte K.A."/>
            <person name="Gerlach D."/>
            <person name="Hatcher P."/>
            <person name="Jogdeo S."/>
            <person name="Krijgsveld J."/>
            <person name="Kriventseva E.V."/>
            <person name="Kultz D."/>
            <person name="Laforsch C."/>
            <person name="Lindquist E."/>
            <person name="Lopez J."/>
            <person name="Manak J.R."/>
            <person name="Muller J."/>
            <person name="Pangilinan J."/>
            <person name="Patwardhan R.P."/>
            <person name="Pitluck S."/>
            <person name="Pritham E.J."/>
            <person name="Rechtsteiner A."/>
            <person name="Rho M."/>
            <person name="Rogozin I.B."/>
            <person name="Sakarya O."/>
            <person name="Salamov A."/>
            <person name="Schaack S."/>
            <person name="Shapiro H."/>
            <person name="Shiga Y."/>
            <person name="Skalitzky C."/>
            <person name="Smith Z."/>
            <person name="Souvorov A."/>
            <person name="Sung W."/>
            <person name="Tang Z."/>
            <person name="Tsuchiya D."/>
            <person name="Tu H."/>
            <person name="Vos H."/>
            <person name="Wang M."/>
            <person name="Wolf Y.I."/>
            <person name="Yamagata H."/>
            <person name="Yamada T."/>
            <person name="Ye Y."/>
            <person name="Shaw J.R."/>
            <person name="Andrews J."/>
            <person name="Crease T.J."/>
            <person name="Tang H."/>
            <person name="Lucas S.M."/>
            <person name="Robertson H.M."/>
            <person name="Bork P."/>
            <person name="Koonin E.V."/>
            <person name="Zdobnov E.M."/>
            <person name="Grigoriev I.V."/>
            <person name="Lynch M."/>
            <person name="Boore J.L."/>
        </authorList>
    </citation>
    <scope>NUCLEOTIDE SEQUENCE [LARGE SCALE GENOMIC DNA]</scope>
</reference>
<dbReference type="Proteomes" id="UP000000305">
    <property type="component" value="Unassembled WGS sequence"/>
</dbReference>
<gene>
    <name evidence="2" type="ORF">DAPPUDRAFT_314427</name>
</gene>
<feature type="region of interest" description="Disordered" evidence="1">
    <location>
        <begin position="84"/>
        <end position="147"/>
    </location>
</feature>
<feature type="region of interest" description="Disordered" evidence="1">
    <location>
        <begin position="173"/>
        <end position="245"/>
    </location>
</feature>